<evidence type="ECO:0000313" key="3">
    <source>
        <dbReference type="Proteomes" id="UP001222027"/>
    </source>
</evidence>
<dbReference type="AlphaFoldDB" id="A0AAV8RYH4"/>
<reference evidence="2 3" key="1">
    <citation type="submission" date="2022-12" db="EMBL/GenBank/DDBJ databases">
        <title>Chromosome-scale assembly of the Ensete ventricosum genome.</title>
        <authorList>
            <person name="Dussert Y."/>
            <person name="Stocks J."/>
            <person name="Wendawek A."/>
            <person name="Woldeyes F."/>
            <person name="Nichols R.A."/>
            <person name="Borrell J.S."/>
        </authorList>
    </citation>
    <scope>NUCLEOTIDE SEQUENCE [LARGE SCALE GENOMIC DNA]</scope>
    <source>
        <strain evidence="3">cv. Maze</strain>
        <tissue evidence="2">Seeds</tissue>
    </source>
</reference>
<dbReference type="Proteomes" id="UP001222027">
    <property type="component" value="Unassembled WGS sequence"/>
</dbReference>
<evidence type="ECO:0000313" key="2">
    <source>
        <dbReference type="EMBL" id="KAJ8512182.1"/>
    </source>
</evidence>
<proteinExistence type="predicted"/>
<evidence type="ECO:0000256" key="1">
    <source>
        <dbReference type="SAM" id="Phobius"/>
    </source>
</evidence>
<name>A0AAV8RYH4_ENSVE</name>
<gene>
    <name evidence="2" type="ORF">OPV22_002616</name>
</gene>
<sequence>MTVSGVSSMSSSSRRTNIYYTPRSLRTYPCPLLAGMVAAPLRVMHYYVWVSHLILKLKNKMKMRYIGSNDDILHDGQLKGMTMHGAGHG</sequence>
<keyword evidence="1" id="KW-0472">Membrane</keyword>
<organism evidence="2 3">
    <name type="scientific">Ensete ventricosum</name>
    <name type="common">Abyssinian banana</name>
    <name type="synonym">Musa ensete</name>
    <dbReference type="NCBI Taxonomy" id="4639"/>
    <lineage>
        <taxon>Eukaryota</taxon>
        <taxon>Viridiplantae</taxon>
        <taxon>Streptophyta</taxon>
        <taxon>Embryophyta</taxon>
        <taxon>Tracheophyta</taxon>
        <taxon>Spermatophyta</taxon>
        <taxon>Magnoliopsida</taxon>
        <taxon>Liliopsida</taxon>
        <taxon>Zingiberales</taxon>
        <taxon>Musaceae</taxon>
        <taxon>Ensete</taxon>
    </lineage>
</organism>
<comment type="caution">
    <text evidence="2">The sequence shown here is derived from an EMBL/GenBank/DDBJ whole genome shotgun (WGS) entry which is preliminary data.</text>
</comment>
<protein>
    <submittedName>
        <fullName evidence="2">Uncharacterized protein</fullName>
    </submittedName>
</protein>
<feature type="transmembrane region" description="Helical" evidence="1">
    <location>
        <begin position="32"/>
        <end position="55"/>
    </location>
</feature>
<dbReference type="EMBL" id="JAQQAF010000001">
    <property type="protein sequence ID" value="KAJ8512182.1"/>
    <property type="molecule type" value="Genomic_DNA"/>
</dbReference>
<keyword evidence="3" id="KW-1185">Reference proteome</keyword>
<accession>A0AAV8RYH4</accession>
<keyword evidence="1" id="KW-0812">Transmembrane</keyword>
<keyword evidence="1" id="KW-1133">Transmembrane helix</keyword>